<dbReference type="InterPro" id="IPR000620">
    <property type="entry name" value="EamA_dom"/>
</dbReference>
<keyword evidence="3 5" id="KW-1133">Transmembrane helix</keyword>
<feature type="transmembrane region" description="Helical" evidence="5">
    <location>
        <begin position="129"/>
        <end position="147"/>
    </location>
</feature>
<dbReference type="AlphaFoldDB" id="A0A381SNE6"/>
<dbReference type="Pfam" id="PF00892">
    <property type="entry name" value="EamA"/>
    <property type="match status" value="2"/>
</dbReference>
<feature type="non-terminal residue" evidence="7">
    <location>
        <position position="1"/>
    </location>
</feature>
<feature type="transmembrane region" description="Helical" evidence="5">
    <location>
        <begin position="242"/>
        <end position="260"/>
    </location>
</feature>
<proteinExistence type="predicted"/>
<evidence type="ECO:0000256" key="1">
    <source>
        <dbReference type="ARBA" id="ARBA00004141"/>
    </source>
</evidence>
<evidence type="ECO:0000256" key="5">
    <source>
        <dbReference type="SAM" id="Phobius"/>
    </source>
</evidence>
<keyword evidence="4 5" id="KW-0472">Membrane</keyword>
<comment type="subcellular location">
    <subcellularLocation>
        <location evidence="1">Membrane</location>
        <topology evidence="1">Multi-pass membrane protein</topology>
    </subcellularLocation>
</comment>
<feature type="transmembrane region" description="Helical" evidence="5">
    <location>
        <begin position="12"/>
        <end position="35"/>
    </location>
</feature>
<dbReference type="InterPro" id="IPR037185">
    <property type="entry name" value="EmrE-like"/>
</dbReference>
<feature type="transmembrane region" description="Helical" evidence="5">
    <location>
        <begin position="184"/>
        <end position="203"/>
    </location>
</feature>
<evidence type="ECO:0000256" key="4">
    <source>
        <dbReference type="ARBA" id="ARBA00023136"/>
    </source>
</evidence>
<reference evidence="7" key="1">
    <citation type="submission" date="2018-05" db="EMBL/GenBank/DDBJ databases">
        <authorList>
            <person name="Lanie J.A."/>
            <person name="Ng W.-L."/>
            <person name="Kazmierczak K.M."/>
            <person name="Andrzejewski T.M."/>
            <person name="Davidsen T.M."/>
            <person name="Wayne K.J."/>
            <person name="Tettelin H."/>
            <person name="Glass J.I."/>
            <person name="Rusch D."/>
            <person name="Podicherti R."/>
            <person name="Tsui H.-C.T."/>
            <person name="Winkler M.E."/>
        </authorList>
    </citation>
    <scope>NUCLEOTIDE SEQUENCE</scope>
</reference>
<feature type="transmembrane region" description="Helical" evidence="5">
    <location>
        <begin position="41"/>
        <end position="60"/>
    </location>
</feature>
<sequence length="296" mass="31255">VGHPSIPRTRLAGVLLTLVGVIVVSPDSVLIRLINVDIWTILMYRSLLGAVGLLVILVVMEKSIGVKGFRRIGIPGLALAASYVGCTMCFVYAVTHTTVANALVIMSISPVLGALMSRVVLGEPVGVRTWLGATVILLGLIIIFRNSLNTDSINGDLAALGAAFLLATKFVIVRGSKEISMVPAVVIGCLLTGLIAAPMALPLSLTPQGFLFALLLGLVLVPLGTTMTTLGPRYLLVPESGLIMLLEVLLAPLWAWLVIREMPSDQTLVGGLVILLALIFVFSGAFRKRRSGSLAD</sequence>
<name>A0A381SNE6_9ZZZZ</name>
<evidence type="ECO:0000256" key="2">
    <source>
        <dbReference type="ARBA" id="ARBA00022692"/>
    </source>
</evidence>
<dbReference type="EMBL" id="UINC01003348">
    <property type="protein sequence ID" value="SVA05516.1"/>
    <property type="molecule type" value="Genomic_DNA"/>
</dbReference>
<dbReference type="PANTHER" id="PTHR22911:SF6">
    <property type="entry name" value="SOLUTE CARRIER FAMILY 35 MEMBER G1"/>
    <property type="match status" value="1"/>
</dbReference>
<feature type="transmembrane region" description="Helical" evidence="5">
    <location>
        <begin position="209"/>
        <end position="230"/>
    </location>
</feature>
<evidence type="ECO:0000259" key="6">
    <source>
        <dbReference type="Pfam" id="PF00892"/>
    </source>
</evidence>
<dbReference type="SUPFAM" id="SSF103481">
    <property type="entry name" value="Multidrug resistance efflux transporter EmrE"/>
    <property type="match status" value="2"/>
</dbReference>
<feature type="transmembrane region" description="Helical" evidence="5">
    <location>
        <begin position="72"/>
        <end position="93"/>
    </location>
</feature>
<organism evidence="7">
    <name type="scientific">marine metagenome</name>
    <dbReference type="NCBI Taxonomy" id="408172"/>
    <lineage>
        <taxon>unclassified sequences</taxon>
        <taxon>metagenomes</taxon>
        <taxon>ecological metagenomes</taxon>
    </lineage>
</organism>
<keyword evidence="2 5" id="KW-0812">Transmembrane</keyword>
<evidence type="ECO:0000313" key="7">
    <source>
        <dbReference type="EMBL" id="SVA05516.1"/>
    </source>
</evidence>
<feature type="transmembrane region" description="Helical" evidence="5">
    <location>
        <begin position="153"/>
        <end position="172"/>
    </location>
</feature>
<protein>
    <recommendedName>
        <fullName evidence="6">EamA domain-containing protein</fullName>
    </recommendedName>
</protein>
<dbReference type="PANTHER" id="PTHR22911">
    <property type="entry name" value="ACYL-MALONYL CONDENSING ENZYME-RELATED"/>
    <property type="match status" value="1"/>
</dbReference>
<feature type="domain" description="EamA" evidence="6">
    <location>
        <begin position="155"/>
        <end position="282"/>
    </location>
</feature>
<dbReference type="GO" id="GO:0016020">
    <property type="term" value="C:membrane"/>
    <property type="evidence" value="ECO:0007669"/>
    <property type="project" value="UniProtKB-SubCell"/>
</dbReference>
<feature type="domain" description="EamA" evidence="6">
    <location>
        <begin position="12"/>
        <end position="144"/>
    </location>
</feature>
<accession>A0A381SNE6</accession>
<feature type="transmembrane region" description="Helical" evidence="5">
    <location>
        <begin position="99"/>
        <end position="117"/>
    </location>
</feature>
<feature type="transmembrane region" description="Helical" evidence="5">
    <location>
        <begin position="266"/>
        <end position="286"/>
    </location>
</feature>
<evidence type="ECO:0000256" key="3">
    <source>
        <dbReference type="ARBA" id="ARBA00022989"/>
    </source>
</evidence>
<dbReference type="Gene3D" id="1.10.3730.20">
    <property type="match status" value="1"/>
</dbReference>
<gene>
    <name evidence="7" type="ORF">METZ01_LOCUS58370</name>
</gene>